<dbReference type="Pfam" id="PF07993">
    <property type="entry name" value="NAD_binding_4"/>
    <property type="match status" value="1"/>
</dbReference>
<feature type="domain" description="Thioester reductase (TE)" evidence="12">
    <location>
        <begin position="20"/>
        <end position="295"/>
    </location>
</feature>
<evidence type="ECO:0000256" key="9">
    <source>
        <dbReference type="ARBA" id="ARBA00052530"/>
    </source>
</evidence>
<dbReference type="GO" id="GO:0035336">
    <property type="term" value="P:long-chain fatty-acyl-CoA metabolic process"/>
    <property type="evidence" value="ECO:0007669"/>
    <property type="project" value="TreeGrafter"/>
</dbReference>
<proteinExistence type="inferred from homology"/>
<dbReference type="SUPFAM" id="SSF51735">
    <property type="entry name" value="NAD(P)-binding Rossmann-fold domains"/>
    <property type="match status" value="1"/>
</dbReference>
<evidence type="ECO:0000256" key="3">
    <source>
        <dbReference type="ARBA" id="ARBA00022516"/>
    </source>
</evidence>
<dbReference type="CDD" id="cd05236">
    <property type="entry name" value="FAR-N_SDR_e"/>
    <property type="match status" value="1"/>
</dbReference>
<keyword evidence="5 10" id="KW-0521">NADP</keyword>
<comment type="caution">
    <text evidence="13">The sequence shown here is derived from an EMBL/GenBank/DDBJ whole genome shotgun (WGS) entry which is preliminary data.</text>
</comment>
<dbReference type="GO" id="GO:0102965">
    <property type="term" value="F:alcohol-forming long-chain fatty acyl-CoA reductase activity"/>
    <property type="evidence" value="ECO:0007669"/>
    <property type="project" value="UniProtKB-EC"/>
</dbReference>
<dbReference type="InterPro" id="IPR036291">
    <property type="entry name" value="NAD(P)-bd_dom_sf"/>
</dbReference>
<comment type="similarity">
    <text evidence="2 10">Belongs to the fatty acyl-CoA reductase family.</text>
</comment>
<evidence type="ECO:0000256" key="7">
    <source>
        <dbReference type="ARBA" id="ARBA00023098"/>
    </source>
</evidence>
<keyword evidence="7 10" id="KW-0443">Lipid metabolism</keyword>
<dbReference type="CDD" id="cd09071">
    <property type="entry name" value="FAR_C"/>
    <property type="match status" value="1"/>
</dbReference>
<comment type="subcellular location">
    <subcellularLocation>
        <location evidence="1">Membrane</location>
        <topology evidence="1">Multi-pass membrane protein</topology>
    </subcellularLocation>
</comment>
<gene>
    <name evidence="13" type="ORF">PVAND_017652</name>
</gene>
<dbReference type="OrthoDB" id="429813at2759"/>
<evidence type="ECO:0000259" key="11">
    <source>
        <dbReference type="Pfam" id="PF03015"/>
    </source>
</evidence>
<sequence>MENSSKLSIPDFYNGKSVLLTGGFGFLGKVIIEKLLRSCPEIENIFLLARSKKGKNVQERLDEIINTPPFANLKEKSPEVFKKIVLIEGDVAEENLGISETDQKLICDKVSIFIHNAATINFNEPLKTAVDTNLRSVREMINLAKKAKNLDALVHVSSAFTNWFESDNDKILVEEKIYPNPYNPDDIIKITQLMPDDVLNKITPSLLGKHTNTYTFTKNLAEHLIVNEGKDMPIAIIRPSMVIGSAKEPMPGWLDSWVGPTTYAYLIARGLLRSWHVHKNNVGEVIPVDMTVNLIIASAWKVGIEKNLKEPQIYHSVTGANPITWEKMFKQYLANAKKYPLDDVFWYPNYRMRETNFGAKLDAFFTQRIPAYLIDFASVIMGKKPKMIRMQDKIEYGYSFTRFSATNPIRFECKNYEKIINKMNSNDVKEFDFDVRKINWNKFIEDQFLGARKYLYGSKSTDFVTGRRKIAKLRIANYVLVGSILTSSLYLLNRGVKFIWKNDNSKKVVNSNETIKNESLL</sequence>
<dbReference type="EMBL" id="JADBJN010000033">
    <property type="protein sequence ID" value="KAG5666185.1"/>
    <property type="molecule type" value="Genomic_DNA"/>
</dbReference>
<dbReference type="PANTHER" id="PTHR11011">
    <property type="entry name" value="MALE STERILITY PROTEIN 2-RELATED"/>
    <property type="match status" value="1"/>
</dbReference>
<keyword evidence="6" id="KW-1133">Transmembrane helix</keyword>
<dbReference type="AlphaFoldDB" id="A0A9J6B8J0"/>
<evidence type="ECO:0000259" key="12">
    <source>
        <dbReference type="Pfam" id="PF07993"/>
    </source>
</evidence>
<comment type="function">
    <text evidence="10">Catalyzes the reduction of fatty acyl-CoA to fatty alcohols.</text>
</comment>
<dbReference type="Gene3D" id="3.40.50.720">
    <property type="entry name" value="NAD(P)-binding Rossmann-like Domain"/>
    <property type="match status" value="1"/>
</dbReference>
<keyword evidence="8" id="KW-0472">Membrane</keyword>
<reference evidence="13" key="1">
    <citation type="submission" date="2021-03" db="EMBL/GenBank/DDBJ databases">
        <title>Chromosome level genome of the anhydrobiotic midge Polypedilum vanderplanki.</title>
        <authorList>
            <person name="Yoshida Y."/>
            <person name="Kikawada T."/>
            <person name="Gusev O."/>
        </authorList>
    </citation>
    <scope>NUCLEOTIDE SEQUENCE</scope>
    <source>
        <strain evidence="13">NIAS01</strain>
        <tissue evidence="13">Whole body or cell culture</tissue>
    </source>
</reference>
<organism evidence="13 14">
    <name type="scientific">Polypedilum vanderplanki</name>
    <name type="common">Sleeping chironomid midge</name>
    <dbReference type="NCBI Taxonomy" id="319348"/>
    <lineage>
        <taxon>Eukaryota</taxon>
        <taxon>Metazoa</taxon>
        <taxon>Ecdysozoa</taxon>
        <taxon>Arthropoda</taxon>
        <taxon>Hexapoda</taxon>
        <taxon>Insecta</taxon>
        <taxon>Pterygota</taxon>
        <taxon>Neoptera</taxon>
        <taxon>Endopterygota</taxon>
        <taxon>Diptera</taxon>
        <taxon>Nematocera</taxon>
        <taxon>Chironomoidea</taxon>
        <taxon>Chironomidae</taxon>
        <taxon>Chironominae</taxon>
        <taxon>Polypedilum</taxon>
        <taxon>Polypedilum</taxon>
    </lineage>
</organism>
<evidence type="ECO:0000256" key="2">
    <source>
        <dbReference type="ARBA" id="ARBA00005928"/>
    </source>
</evidence>
<dbReference type="GO" id="GO:0080019">
    <property type="term" value="F:alcohol-forming very long-chain fatty acyl-CoA reductase activity"/>
    <property type="evidence" value="ECO:0007669"/>
    <property type="project" value="InterPro"/>
</dbReference>
<dbReference type="Pfam" id="PF03015">
    <property type="entry name" value="Sterile"/>
    <property type="match status" value="1"/>
</dbReference>
<dbReference type="InterPro" id="IPR033640">
    <property type="entry name" value="FAR_C"/>
</dbReference>
<name>A0A9J6B8J0_POLVA</name>
<keyword evidence="10" id="KW-0560">Oxidoreductase</keyword>
<evidence type="ECO:0000256" key="4">
    <source>
        <dbReference type="ARBA" id="ARBA00022692"/>
    </source>
</evidence>
<evidence type="ECO:0000256" key="10">
    <source>
        <dbReference type="RuleBase" id="RU363097"/>
    </source>
</evidence>
<dbReference type="Proteomes" id="UP001107558">
    <property type="component" value="Unassembled WGS sequence"/>
</dbReference>
<dbReference type="GO" id="GO:0016020">
    <property type="term" value="C:membrane"/>
    <property type="evidence" value="ECO:0007669"/>
    <property type="project" value="UniProtKB-SubCell"/>
</dbReference>
<keyword evidence="14" id="KW-1185">Reference proteome</keyword>
<evidence type="ECO:0000313" key="14">
    <source>
        <dbReference type="Proteomes" id="UP001107558"/>
    </source>
</evidence>
<evidence type="ECO:0000313" key="13">
    <source>
        <dbReference type="EMBL" id="KAG5666185.1"/>
    </source>
</evidence>
<dbReference type="EC" id="1.2.1.84" evidence="10"/>
<evidence type="ECO:0000256" key="5">
    <source>
        <dbReference type="ARBA" id="ARBA00022857"/>
    </source>
</evidence>
<dbReference type="InterPro" id="IPR013120">
    <property type="entry name" value="FAR_NAD-bd"/>
</dbReference>
<evidence type="ECO:0000256" key="8">
    <source>
        <dbReference type="ARBA" id="ARBA00023136"/>
    </source>
</evidence>
<dbReference type="FunFam" id="3.40.50.720:FF:000143">
    <property type="entry name" value="Fatty acyl-CoA reductase"/>
    <property type="match status" value="1"/>
</dbReference>
<evidence type="ECO:0000256" key="1">
    <source>
        <dbReference type="ARBA" id="ARBA00004141"/>
    </source>
</evidence>
<protein>
    <recommendedName>
        <fullName evidence="10">Fatty acyl-CoA reductase</fullName>
        <ecNumber evidence="10">1.2.1.84</ecNumber>
    </recommendedName>
</protein>
<dbReference type="InterPro" id="IPR026055">
    <property type="entry name" value="FAR"/>
</dbReference>
<keyword evidence="3 10" id="KW-0444">Lipid biosynthesis</keyword>
<keyword evidence="4" id="KW-0812">Transmembrane</keyword>
<dbReference type="GO" id="GO:0005777">
    <property type="term" value="C:peroxisome"/>
    <property type="evidence" value="ECO:0007669"/>
    <property type="project" value="TreeGrafter"/>
</dbReference>
<dbReference type="PANTHER" id="PTHR11011:SF45">
    <property type="entry name" value="FATTY ACYL-COA REDUCTASE CG8306-RELATED"/>
    <property type="match status" value="1"/>
</dbReference>
<comment type="catalytic activity">
    <reaction evidence="9 10">
        <text>a long-chain fatty acyl-CoA + 2 NADPH + 2 H(+) = a long-chain primary fatty alcohol + 2 NADP(+) + CoA</text>
        <dbReference type="Rhea" id="RHEA:52716"/>
        <dbReference type="ChEBI" id="CHEBI:15378"/>
        <dbReference type="ChEBI" id="CHEBI:57287"/>
        <dbReference type="ChEBI" id="CHEBI:57783"/>
        <dbReference type="ChEBI" id="CHEBI:58349"/>
        <dbReference type="ChEBI" id="CHEBI:77396"/>
        <dbReference type="ChEBI" id="CHEBI:83139"/>
        <dbReference type="EC" id="1.2.1.84"/>
    </reaction>
</comment>
<accession>A0A9J6B8J0</accession>
<feature type="domain" description="Fatty acyl-CoA reductase C-terminal" evidence="11">
    <location>
        <begin position="367"/>
        <end position="455"/>
    </location>
</feature>
<evidence type="ECO:0000256" key="6">
    <source>
        <dbReference type="ARBA" id="ARBA00022989"/>
    </source>
</evidence>